<gene>
    <name evidence="1" type="ORF">NCTC10692_04653</name>
</gene>
<evidence type="ECO:0000313" key="2">
    <source>
        <dbReference type="Proteomes" id="UP000255303"/>
    </source>
</evidence>
<dbReference type="Proteomes" id="UP000255303">
    <property type="component" value="Unassembled WGS sequence"/>
</dbReference>
<evidence type="ECO:0000313" key="1">
    <source>
        <dbReference type="EMBL" id="SUE72497.1"/>
    </source>
</evidence>
<name>A0A379PIQ7_ECTOL</name>
<dbReference type="AlphaFoldDB" id="A0A379PIQ7"/>
<proteinExistence type="predicted"/>
<dbReference type="EMBL" id="UGUV01000003">
    <property type="protein sequence ID" value="SUE72497.1"/>
    <property type="molecule type" value="Genomic_DNA"/>
</dbReference>
<protein>
    <submittedName>
        <fullName evidence="1">Uncharacterized protein</fullName>
    </submittedName>
</protein>
<reference evidence="1 2" key="1">
    <citation type="submission" date="2018-06" db="EMBL/GenBank/DDBJ databases">
        <authorList>
            <consortium name="Pathogen Informatics"/>
            <person name="Doyle S."/>
        </authorList>
    </citation>
    <scope>NUCLEOTIDE SEQUENCE [LARGE SCALE GENOMIC DNA]</scope>
    <source>
        <strain evidence="1 2">NCTC10692</strain>
    </source>
</reference>
<dbReference type="RefSeq" id="WP_083393751.1">
    <property type="nucleotide sequence ID" value="NZ_FNZC01000046.1"/>
</dbReference>
<accession>A0A379PIQ7</accession>
<organism evidence="1 2">
    <name type="scientific">Ectopseudomonas oleovorans</name>
    <name type="common">Pseudomonas oleovorans</name>
    <dbReference type="NCBI Taxonomy" id="301"/>
    <lineage>
        <taxon>Bacteria</taxon>
        <taxon>Pseudomonadati</taxon>
        <taxon>Pseudomonadota</taxon>
        <taxon>Gammaproteobacteria</taxon>
        <taxon>Pseudomonadales</taxon>
        <taxon>Pseudomonadaceae</taxon>
        <taxon>Ectopseudomonas</taxon>
    </lineage>
</organism>
<sequence length="189" mass="21496">MQTRISDFTTLFNLLWYRDFPVALGSIEWAKRADWTTHIASTVRQVASITGMFSCFESGGRTDAELQFADRKVWAKLEWEWSEPRNDDVGELAKLAGAASTCEVCVFIGYSQLQFHDANLAKIKAEWAGVQKPLLAILVTFELEGEWRYFDRLQTYLIDADATSMIRDQPALPWCVSNSRWQSLGSLEG</sequence>